<evidence type="ECO:0000313" key="3">
    <source>
        <dbReference type="Proteomes" id="UP001302126"/>
    </source>
</evidence>
<keyword evidence="3" id="KW-1185">Reference proteome</keyword>
<feature type="transmembrane region" description="Helical" evidence="1">
    <location>
        <begin position="82"/>
        <end position="104"/>
    </location>
</feature>
<evidence type="ECO:0000313" key="2">
    <source>
        <dbReference type="EMBL" id="KAK4189433.1"/>
    </source>
</evidence>
<reference evidence="2" key="2">
    <citation type="submission" date="2023-05" db="EMBL/GenBank/DDBJ databases">
        <authorList>
            <consortium name="Lawrence Berkeley National Laboratory"/>
            <person name="Steindorff A."/>
            <person name="Hensen N."/>
            <person name="Bonometti L."/>
            <person name="Westerberg I."/>
            <person name="Brannstrom I.O."/>
            <person name="Guillou S."/>
            <person name="Cros-Aarteil S."/>
            <person name="Calhoun S."/>
            <person name="Haridas S."/>
            <person name="Kuo A."/>
            <person name="Mondo S."/>
            <person name="Pangilinan J."/>
            <person name="Riley R."/>
            <person name="Labutti K."/>
            <person name="Andreopoulos B."/>
            <person name="Lipzen A."/>
            <person name="Chen C."/>
            <person name="Yanf M."/>
            <person name="Daum C."/>
            <person name="Ng V."/>
            <person name="Clum A."/>
            <person name="Ohm R."/>
            <person name="Martin F."/>
            <person name="Silar P."/>
            <person name="Natvig D."/>
            <person name="Lalanne C."/>
            <person name="Gautier V."/>
            <person name="Ament-Velasquez S.L."/>
            <person name="Kruys A."/>
            <person name="Hutchinson M.I."/>
            <person name="Powell A.J."/>
            <person name="Barry K."/>
            <person name="Miller A.N."/>
            <person name="Grigoriev I.V."/>
            <person name="Debuchy R."/>
            <person name="Gladieux P."/>
            <person name="Thoren M.H."/>
            <person name="Johannesson H."/>
        </authorList>
    </citation>
    <scope>NUCLEOTIDE SEQUENCE</scope>
    <source>
        <strain evidence="2">PSN309</strain>
    </source>
</reference>
<dbReference type="Proteomes" id="UP001302126">
    <property type="component" value="Unassembled WGS sequence"/>
</dbReference>
<reference evidence="2" key="1">
    <citation type="journal article" date="2023" name="Mol. Phylogenet. Evol.">
        <title>Genome-scale phylogeny and comparative genomics of the fungal order Sordariales.</title>
        <authorList>
            <person name="Hensen N."/>
            <person name="Bonometti L."/>
            <person name="Westerberg I."/>
            <person name="Brannstrom I.O."/>
            <person name="Guillou S."/>
            <person name="Cros-Aarteil S."/>
            <person name="Calhoun S."/>
            <person name="Haridas S."/>
            <person name="Kuo A."/>
            <person name="Mondo S."/>
            <person name="Pangilinan J."/>
            <person name="Riley R."/>
            <person name="LaButti K."/>
            <person name="Andreopoulos B."/>
            <person name="Lipzen A."/>
            <person name="Chen C."/>
            <person name="Yan M."/>
            <person name="Daum C."/>
            <person name="Ng V."/>
            <person name="Clum A."/>
            <person name="Steindorff A."/>
            <person name="Ohm R.A."/>
            <person name="Martin F."/>
            <person name="Silar P."/>
            <person name="Natvig D.O."/>
            <person name="Lalanne C."/>
            <person name="Gautier V."/>
            <person name="Ament-Velasquez S.L."/>
            <person name="Kruys A."/>
            <person name="Hutchinson M.I."/>
            <person name="Powell A.J."/>
            <person name="Barry K."/>
            <person name="Miller A.N."/>
            <person name="Grigoriev I.V."/>
            <person name="Debuchy R."/>
            <person name="Gladieux P."/>
            <person name="Hiltunen Thoren M."/>
            <person name="Johannesson H."/>
        </authorList>
    </citation>
    <scope>NUCLEOTIDE SEQUENCE</scope>
    <source>
        <strain evidence="2">PSN309</strain>
    </source>
</reference>
<accession>A0AAN6WXF0</accession>
<proteinExistence type="predicted"/>
<organism evidence="2 3">
    <name type="scientific">Podospora australis</name>
    <dbReference type="NCBI Taxonomy" id="1536484"/>
    <lineage>
        <taxon>Eukaryota</taxon>
        <taxon>Fungi</taxon>
        <taxon>Dikarya</taxon>
        <taxon>Ascomycota</taxon>
        <taxon>Pezizomycotina</taxon>
        <taxon>Sordariomycetes</taxon>
        <taxon>Sordariomycetidae</taxon>
        <taxon>Sordariales</taxon>
        <taxon>Podosporaceae</taxon>
        <taxon>Podospora</taxon>
    </lineage>
</organism>
<keyword evidence="1" id="KW-0472">Membrane</keyword>
<keyword evidence="1" id="KW-0812">Transmembrane</keyword>
<feature type="transmembrane region" description="Helical" evidence="1">
    <location>
        <begin position="50"/>
        <end position="70"/>
    </location>
</feature>
<sequence>KWHKFKIYAMTLSLLVSAVVFGVAIAMGFINAPYMEAWSFYPVEVELGLSGTAAGLAILFIAIEHMRICFSTLRRGMHPGWLVTFNLLISLLAIGSIVATGAYVTEWNDYLGDYDYPTSNPATTDAARNTGILQQVLLAFDCILLVIHFVLFIGACVEVHKTNKAKRETKTIFIAVPPGGPLPEQVFHVAQPTSSIRWGPPTPRSQQTPPPQVVQYAGYYAPEPQAGPGAVPVVYQQPFQGFYA</sequence>
<gene>
    <name evidence="2" type="ORF">QBC35DRAFT_356975</name>
</gene>
<dbReference type="EMBL" id="MU864375">
    <property type="protein sequence ID" value="KAK4189433.1"/>
    <property type="molecule type" value="Genomic_DNA"/>
</dbReference>
<evidence type="ECO:0000256" key="1">
    <source>
        <dbReference type="SAM" id="Phobius"/>
    </source>
</evidence>
<feature type="transmembrane region" description="Helical" evidence="1">
    <location>
        <begin position="136"/>
        <end position="157"/>
    </location>
</feature>
<feature type="transmembrane region" description="Helical" evidence="1">
    <location>
        <begin position="7"/>
        <end position="30"/>
    </location>
</feature>
<comment type="caution">
    <text evidence="2">The sequence shown here is derived from an EMBL/GenBank/DDBJ whole genome shotgun (WGS) entry which is preliminary data.</text>
</comment>
<protein>
    <submittedName>
        <fullName evidence="2">Uncharacterized protein</fullName>
    </submittedName>
</protein>
<feature type="non-terminal residue" evidence="2">
    <location>
        <position position="244"/>
    </location>
</feature>
<dbReference type="AlphaFoldDB" id="A0AAN6WXF0"/>
<name>A0AAN6WXF0_9PEZI</name>
<keyword evidence="1" id="KW-1133">Transmembrane helix</keyword>
<feature type="non-terminal residue" evidence="2">
    <location>
        <position position="1"/>
    </location>
</feature>